<name>A0A6A5SKM0_9PLEO</name>
<reference evidence="1" key="1">
    <citation type="journal article" date="2020" name="Stud. Mycol.">
        <title>101 Dothideomycetes genomes: a test case for predicting lifestyles and emergence of pathogens.</title>
        <authorList>
            <person name="Haridas S."/>
            <person name="Albert R."/>
            <person name="Binder M."/>
            <person name="Bloem J."/>
            <person name="Labutti K."/>
            <person name="Salamov A."/>
            <person name="Andreopoulos B."/>
            <person name="Baker S."/>
            <person name="Barry K."/>
            <person name="Bills G."/>
            <person name="Bluhm B."/>
            <person name="Cannon C."/>
            <person name="Castanera R."/>
            <person name="Culley D."/>
            <person name="Daum C."/>
            <person name="Ezra D."/>
            <person name="Gonzalez J."/>
            <person name="Henrissat B."/>
            <person name="Kuo A."/>
            <person name="Liang C."/>
            <person name="Lipzen A."/>
            <person name="Lutzoni F."/>
            <person name="Magnuson J."/>
            <person name="Mondo S."/>
            <person name="Nolan M."/>
            <person name="Ohm R."/>
            <person name="Pangilinan J."/>
            <person name="Park H.-J."/>
            <person name="Ramirez L."/>
            <person name="Alfaro M."/>
            <person name="Sun H."/>
            <person name="Tritt A."/>
            <person name="Yoshinaga Y."/>
            <person name="Zwiers L.-H."/>
            <person name="Turgeon B."/>
            <person name="Goodwin S."/>
            <person name="Spatafora J."/>
            <person name="Crous P."/>
            <person name="Grigoriev I."/>
        </authorList>
    </citation>
    <scope>NUCLEOTIDE SEQUENCE</scope>
    <source>
        <strain evidence="1">CBS 161.51</strain>
    </source>
</reference>
<dbReference type="Proteomes" id="UP000800038">
    <property type="component" value="Unassembled WGS sequence"/>
</dbReference>
<evidence type="ECO:0000313" key="2">
    <source>
        <dbReference type="Proteomes" id="UP000800038"/>
    </source>
</evidence>
<keyword evidence="2" id="KW-1185">Reference proteome</keyword>
<gene>
    <name evidence="1" type="ORF">EJ02DRAFT_406998</name>
</gene>
<accession>A0A6A5SKM0</accession>
<dbReference type="AlphaFoldDB" id="A0A6A5SKM0"/>
<organism evidence="1 2">
    <name type="scientific">Clathrospora elynae</name>
    <dbReference type="NCBI Taxonomy" id="706981"/>
    <lineage>
        <taxon>Eukaryota</taxon>
        <taxon>Fungi</taxon>
        <taxon>Dikarya</taxon>
        <taxon>Ascomycota</taxon>
        <taxon>Pezizomycotina</taxon>
        <taxon>Dothideomycetes</taxon>
        <taxon>Pleosporomycetidae</taxon>
        <taxon>Pleosporales</taxon>
        <taxon>Diademaceae</taxon>
        <taxon>Clathrospora</taxon>
    </lineage>
</organism>
<proteinExistence type="predicted"/>
<evidence type="ECO:0000313" key="1">
    <source>
        <dbReference type="EMBL" id="KAF1940174.1"/>
    </source>
</evidence>
<sequence length="213" mass="22990">MQASKPTIRALRALVTGPRLTGPRLTVRHLSMTGSTTFSSLLTTDKPYASTRSRPVRLSGETTIPVPEATETGDKVRHFNTSRSRKAAGDTSTIDFMFIPDFDPELKRTSSGLRVPILPWIEAGENVKGRATEAEEPVMVPTISTVAADGTHIHAPSAMSDMTDSNQFDYQGMAETVANKITQTSEAGEGMVRQILTGLMDDVLGPKRGSTRA</sequence>
<dbReference type="EMBL" id="ML976067">
    <property type="protein sequence ID" value="KAF1940174.1"/>
    <property type="molecule type" value="Genomic_DNA"/>
</dbReference>
<dbReference type="OrthoDB" id="3993201at2759"/>
<protein>
    <submittedName>
        <fullName evidence="1">Uncharacterized protein</fullName>
    </submittedName>
</protein>